<dbReference type="GO" id="GO:0003676">
    <property type="term" value="F:nucleic acid binding"/>
    <property type="evidence" value="ECO:0007669"/>
    <property type="project" value="InterPro"/>
</dbReference>
<dbReference type="PANTHER" id="PTHR30547:SF5">
    <property type="entry name" value="NUCLEASE YHCG-RELATED"/>
    <property type="match status" value="1"/>
</dbReference>
<keyword evidence="3" id="KW-0540">Nuclease</keyword>
<name>A0A3S3QFU7_9BACT</name>
<dbReference type="InterPro" id="IPR009362">
    <property type="entry name" value="YhcG_C"/>
</dbReference>
<feature type="domain" description="YhcG N-terminal" evidence="2">
    <location>
        <begin position="61"/>
        <end position="196"/>
    </location>
</feature>
<dbReference type="GO" id="GO:0004519">
    <property type="term" value="F:endonuclease activity"/>
    <property type="evidence" value="ECO:0007669"/>
    <property type="project" value="UniProtKB-KW"/>
</dbReference>
<comment type="caution">
    <text evidence="3">The sequence shown here is derived from an EMBL/GenBank/DDBJ whole genome shotgun (WGS) entry which is preliminary data.</text>
</comment>
<keyword evidence="3" id="KW-0378">Hydrolase</keyword>
<evidence type="ECO:0000313" key="4">
    <source>
        <dbReference type="Proteomes" id="UP000287853"/>
    </source>
</evidence>
<proteinExistence type="predicted"/>
<evidence type="ECO:0000259" key="2">
    <source>
        <dbReference type="Pfam" id="PF17761"/>
    </source>
</evidence>
<dbReference type="Proteomes" id="UP000287853">
    <property type="component" value="Unassembled WGS sequence"/>
</dbReference>
<dbReference type="Pfam" id="PF06250">
    <property type="entry name" value="YhcG_C"/>
    <property type="match status" value="1"/>
</dbReference>
<dbReference type="Pfam" id="PF17761">
    <property type="entry name" value="DUF1016_N"/>
    <property type="match status" value="1"/>
</dbReference>
<evidence type="ECO:0000259" key="1">
    <source>
        <dbReference type="Pfam" id="PF06250"/>
    </source>
</evidence>
<dbReference type="InterPro" id="IPR053148">
    <property type="entry name" value="PD-DEXK-like_domain"/>
</dbReference>
<gene>
    <name evidence="3" type="ORF">H206_02907</name>
</gene>
<dbReference type="InterPro" id="IPR011856">
    <property type="entry name" value="tRNA_endonuc-like_dom_sf"/>
</dbReference>
<protein>
    <submittedName>
        <fullName evidence="3">Putative nuclease of restriction endonuclease-like (RecB) superfamily, DUF1016 family</fullName>
    </submittedName>
</protein>
<organism evidence="3 4">
    <name type="scientific">Candidatus Electrothrix aarhusensis</name>
    <dbReference type="NCBI Taxonomy" id="1859131"/>
    <lineage>
        <taxon>Bacteria</taxon>
        <taxon>Pseudomonadati</taxon>
        <taxon>Thermodesulfobacteriota</taxon>
        <taxon>Desulfobulbia</taxon>
        <taxon>Desulfobulbales</taxon>
        <taxon>Desulfobulbaceae</taxon>
        <taxon>Candidatus Electrothrix</taxon>
    </lineage>
</organism>
<dbReference type="EMBL" id="MTKO01000124">
    <property type="protein sequence ID" value="RWX43309.1"/>
    <property type="molecule type" value="Genomic_DNA"/>
</dbReference>
<feature type="domain" description="YhcG PDDEXK nuclease" evidence="1">
    <location>
        <begin position="225"/>
        <end position="375"/>
    </location>
</feature>
<dbReference type="PANTHER" id="PTHR30547">
    <property type="entry name" value="UNCHARACTERIZED PROTEIN YHCG-RELATED"/>
    <property type="match status" value="1"/>
</dbReference>
<feature type="non-terminal residue" evidence="3">
    <location>
        <position position="1"/>
    </location>
</feature>
<reference evidence="3 4" key="1">
    <citation type="submission" date="2017-01" db="EMBL/GenBank/DDBJ databases">
        <title>The cable genome- insights into the physiology and evolution of filamentous bacteria capable of sulfide oxidation via long distance electron transfer.</title>
        <authorList>
            <person name="Schreiber L."/>
            <person name="Bjerg J.T."/>
            <person name="Boggild A."/>
            <person name="Van De Vossenberg J."/>
            <person name="Meysman F."/>
            <person name="Nielsen L.P."/>
            <person name="Schramm A."/>
            <person name="Kjeldsen K.U."/>
        </authorList>
    </citation>
    <scope>NUCLEOTIDE SEQUENCE [LARGE SCALE GENOMIC DNA]</scope>
    <source>
        <strain evidence="3">MCF</strain>
    </source>
</reference>
<keyword evidence="3" id="KW-0255">Endonuclease</keyword>
<dbReference type="Gene3D" id="3.40.1350.10">
    <property type="match status" value="1"/>
</dbReference>
<keyword evidence="4" id="KW-1185">Reference proteome</keyword>
<sequence length="400" mass="46595">EDGGIEQGLVWADGGGWGRLMRLFGGIWRFWGMGNNKAKIMSKKDAQLPLDSDVDGLIVDLRQLIDEARSAVAVTVNAGLTLLYWRVGARINKEILAGKRADYGKEIVSTLSRQLVDEYGKGFSEKNLRRMIQFANLFSEENIVVTLSRQLSWSHFLTLIPLEKPLQREFYAEMCRVENWSVRMLRQKIDGMLYERTALSKKPDELIQHELRQLREEDRLSPDLVFRDPYFLDFLGLKDRYLEKDLEDAILRELEQFLLELGNGFAFMARQKRIQLDNDDYYIDLLFYHRGLNRLIAIDLKLGDFKAEYKGQMELYLRWLNKYERRPQENEPLGIILCAGKKQELVELLELGQSGIHVAEYLTELPPRELLEQKLHSVMVSAKERMSILPEQVGIEDKDY</sequence>
<evidence type="ECO:0000313" key="3">
    <source>
        <dbReference type="EMBL" id="RWX43309.1"/>
    </source>
</evidence>
<dbReference type="InterPro" id="IPR041527">
    <property type="entry name" value="YhcG_N"/>
</dbReference>
<dbReference type="AlphaFoldDB" id="A0A3S3QFU7"/>
<accession>A0A3S3QFU7</accession>